<organism evidence="4 5">
    <name type="scientific">Rugosimonospora acidiphila</name>
    <dbReference type="NCBI Taxonomy" id="556531"/>
    <lineage>
        <taxon>Bacteria</taxon>
        <taxon>Bacillati</taxon>
        <taxon>Actinomycetota</taxon>
        <taxon>Actinomycetes</taxon>
        <taxon>Micromonosporales</taxon>
        <taxon>Micromonosporaceae</taxon>
        <taxon>Rugosimonospora</taxon>
    </lineage>
</organism>
<name>A0ABP9SJ14_9ACTN</name>
<reference evidence="5" key="1">
    <citation type="journal article" date="2019" name="Int. J. Syst. Evol. Microbiol.">
        <title>The Global Catalogue of Microorganisms (GCM) 10K type strain sequencing project: providing services to taxonomists for standard genome sequencing and annotation.</title>
        <authorList>
            <consortium name="The Broad Institute Genomics Platform"/>
            <consortium name="The Broad Institute Genome Sequencing Center for Infectious Disease"/>
            <person name="Wu L."/>
            <person name="Ma J."/>
        </authorList>
    </citation>
    <scope>NUCLEOTIDE SEQUENCE [LARGE SCALE GENOMIC DNA]</scope>
    <source>
        <strain evidence="5">JCM 18304</strain>
    </source>
</reference>
<evidence type="ECO:0000313" key="4">
    <source>
        <dbReference type="EMBL" id="GAA5195519.1"/>
    </source>
</evidence>
<dbReference type="Gene3D" id="3.90.1300.10">
    <property type="entry name" value="Amidase signature (AS) domain"/>
    <property type="match status" value="1"/>
</dbReference>
<dbReference type="Proteomes" id="UP001501570">
    <property type="component" value="Unassembled WGS sequence"/>
</dbReference>
<dbReference type="RefSeq" id="WP_345635671.1">
    <property type="nucleotide sequence ID" value="NZ_BAABJQ010000024.1"/>
</dbReference>
<dbReference type="InterPro" id="IPR023631">
    <property type="entry name" value="Amidase_dom"/>
</dbReference>
<gene>
    <name evidence="4" type="ORF">GCM10023322_62390</name>
</gene>
<feature type="compositionally biased region" description="Low complexity" evidence="2">
    <location>
        <begin position="114"/>
        <end position="128"/>
    </location>
</feature>
<comment type="caution">
    <text evidence="4">The sequence shown here is derived from an EMBL/GenBank/DDBJ whole genome shotgun (WGS) entry which is preliminary data.</text>
</comment>
<feature type="region of interest" description="Disordered" evidence="2">
    <location>
        <begin position="1"/>
        <end position="40"/>
    </location>
</feature>
<dbReference type="PANTHER" id="PTHR11895">
    <property type="entry name" value="TRANSAMIDASE"/>
    <property type="match status" value="1"/>
</dbReference>
<evidence type="ECO:0000259" key="3">
    <source>
        <dbReference type="Pfam" id="PF01425"/>
    </source>
</evidence>
<comment type="similarity">
    <text evidence="1">Belongs to the amidase family.</text>
</comment>
<proteinExistence type="inferred from homology"/>
<dbReference type="Pfam" id="PF01425">
    <property type="entry name" value="Amidase"/>
    <property type="match status" value="1"/>
</dbReference>
<feature type="region of interest" description="Disordered" evidence="2">
    <location>
        <begin position="90"/>
        <end position="140"/>
    </location>
</feature>
<dbReference type="EMBL" id="BAABJQ010000024">
    <property type="protein sequence ID" value="GAA5195519.1"/>
    <property type="molecule type" value="Genomic_DNA"/>
</dbReference>
<accession>A0ABP9SJ14</accession>
<sequence>MRSRKQSRNLAISRPARRGPDAGGPGPAPGRGPLHGLPIGLKDLCDTAGVPTTAGSALRRHHVPAADSAVAARLRQAGAVLLGKHATHEFARGGTTNNPHFGATRTPYAPDRIPAGSSGGWPKSSGWARRPPYHCPTLLP</sequence>
<keyword evidence="5" id="KW-1185">Reference proteome</keyword>
<protein>
    <recommendedName>
        <fullName evidence="3">Amidase domain-containing protein</fullName>
    </recommendedName>
</protein>
<evidence type="ECO:0000256" key="2">
    <source>
        <dbReference type="SAM" id="MobiDB-lite"/>
    </source>
</evidence>
<dbReference type="InterPro" id="IPR000120">
    <property type="entry name" value="Amidase"/>
</dbReference>
<evidence type="ECO:0000256" key="1">
    <source>
        <dbReference type="ARBA" id="ARBA00009199"/>
    </source>
</evidence>
<feature type="domain" description="Amidase" evidence="3">
    <location>
        <begin position="31"/>
        <end position="120"/>
    </location>
</feature>
<dbReference type="SUPFAM" id="SSF75304">
    <property type="entry name" value="Amidase signature (AS) enzymes"/>
    <property type="match status" value="1"/>
</dbReference>
<dbReference type="InterPro" id="IPR036928">
    <property type="entry name" value="AS_sf"/>
</dbReference>
<evidence type="ECO:0000313" key="5">
    <source>
        <dbReference type="Proteomes" id="UP001501570"/>
    </source>
</evidence>
<dbReference type="PANTHER" id="PTHR11895:SF7">
    <property type="entry name" value="GLUTAMYL-TRNA(GLN) AMIDOTRANSFERASE SUBUNIT A, MITOCHONDRIAL"/>
    <property type="match status" value="1"/>
</dbReference>